<dbReference type="PANTHER" id="PTHR32309">
    <property type="entry name" value="TYROSINE-PROTEIN KINASE"/>
    <property type="match status" value="1"/>
</dbReference>
<comment type="pathway">
    <text evidence="2">Capsule biogenesis; capsule polysaccharide biosynthesis.</text>
</comment>
<evidence type="ECO:0000256" key="7">
    <source>
        <dbReference type="ARBA" id="ARBA00022903"/>
    </source>
</evidence>
<reference evidence="17 18" key="1">
    <citation type="submission" date="2016-05" db="EMBL/GenBank/DDBJ databases">
        <title>Draft genome sequence of Pediococcus parvulus 2.6, a probiotic beta-glucan producer strain.</title>
        <authorList>
            <person name="Mohedano M.L."/>
            <person name="Perez-Ramos A."/>
            <person name="Duenas M.T."/>
            <person name="Lamontanara A."/>
            <person name="Orru L."/>
            <person name="Spano G."/>
            <person name="Capozzi V."/>
            <person name="Lopez P."/>
        </authorList>
    </citation>
    <scope>NUCLEOTIDE SEQUENCE [LARGE SCALE GENOMIC DNA]</scope>
    <source>
        <strain evidence="17 18">2.6</strain>
    </source>
</reference>
<feature type="transmembrane region" description="Helical" evidence="13">
    <location>
        <begin position="25"/>
        <end position="45"/>
    </location>
</feature>
<comment type="similarity">
    <text evidence="3">Belongs to the CpsC/CapA family.</text>
</comment>
<evidence type="ECO:0000256" key="3">
    <source>
        <dbReference type="ARBA" id="ARBA00006683"/>
    </source>
</evidence>
<comment type="caution">
    <text evidence="16">The sequence shown here is derived from an EMBL/GenBank/DDBJ whole genome shotgun (WGS) entry which is preliminary data.</text>
</comment>
<evidence type="ECO:0000259" key="15">
    <source>
        <dbReference type="Pfam" id="PF13807"/>
    </source>
</evidence>
<evidence type="ECO:0000313" key="16">
    <source>
        <dbReference type="EMBL" id="MDV7694014.1"/>
    </source>
</evidence>
<dbReference type="InterPro" id="IPR032807">
    <property type="entry name" value="GNVR"/>
</dbReference>
<dbReference type="EMBL" id="LXND01000037">
    <property type="protein sequence ID" value="OAD64309.1"/>
    <property type="molecule type" value="Genomic_DNA"/>
</dbReference>
<dbReference type="AlphaFoldDB" id="A0AAP5TDF9"/>
<feature type="region of interest" description="Disordered" evidence="12">
    <location>
        <begin position="233"/>
        <end position="253"/>
    </location>
</feature>
<evidence type="ECO:0000313" key="17">
    <source>
        <dbReference type="EMBL" id="OAD64309.1"/>
    </source>
</evidence>
<evidence type="ECO:0000259" key="14">
    <source>
        <dbReference type="Pfam" id="PF02706"/>
    </source>
</evidence>
<proteinExistence type="inferred from homology"/>
<dbReference type="GO" id="GO:0004713">
    <property type="term" value="F:protein tyrosine kinase activity"/>
    <property type="evidence" value="ECO:0007669"/>
    <property type="project" value="TreeGrafter"/>
</dbReference>
<organism evidence="16 19">
    <name type="scientific">Pediococcus parvulus</name>
    <dbReference type="NCBI Taxonomy" id="54062"/>
    <lineage>
        <taxon>Bacteria</taxon>
        <taxon>Bacillati</taxon>
        <taxon>Bacillota</taxon>
        <taxon>Bacilli</taxon>
        <taxon>Lactobacillales</taxon>
        <taxon>Lactobacillaceae</taxon>
        <taxon>Pediococcus</taxon>
    </lineage>
</organism>
<keyword evidence="10" id="KW-0270">Exopolysaccharide synthesis</keyword>
<dbReference type="EMBL" id="WERX01000009">
    <property type="protein sequence ID" value="MDV7694014.1"/>
    <property type="molecule type" value="Genomic_DNA"/>
</dbReference>
<dbReference type="RefSeq" id="WP_068805932.1">
    <property type="nucleotide sequence ID" value="NZ_LXND01000037.1"/>
</dbReference>
<accession>A0AAP5TDF9</accession>
<evidence type="ECO:0000256" key="5">
    <source>
        <dbReference type="ARBA" id="ARBA00022475"/>
    </source>
</evidence>
<dbReference type="Proteomes" id="UP001275867">
    <property type="component" value="Unassembled WGS sequence"/>
</dbReference>
<dbReference type="InterPro" id="IPR050445">
    <property type="entry name" value="Bact_polysacc_biosynth/exp"/>
</dbReference>
<keyword evidence="6 13" id="KW-0812">Transmembrane</keyword>
<dbReference type="Pfam" id="PF13807">
    <property type="entry name" value="GNVR"/>
    <property type="match status" value="1"/>
</dbReference>
<evidence type="ECO:0000256" key="10">
    <source>
        <dbReference type="ARBA" id="ARBA00023169"/>
    </source>
</evidence>
<feature type="domain" description="Polysaccharide chain length determinant N-terminal" evidence="14">
    <location>
        <begin position="11"/>
        <end position="99"/>
    </location>
</feature>
<name>A0AAP5TDF9_9LACO</name>
<protein>
    <recommendedName>
        <fullName evidence="4">Capsular polysaccharide biosynthesis protein CpsC</fullName>
    </recommendedName>
</protein>
<dbReference type="InterPro" id="IPR003856">
    <property type="entry name" value="LPS_length_determ_N"/>
</dbReference>
<evidence type="ECO:0000256" key="12">
    <source>
        <dbReference type="SAM" id="MobiDB-lite"/>
    </source>
</evidence>
<feature type="domain" description="Tyrosine-protein kinase G-rich" evidence="15">
    <location>
        <begin position="146"/>
        <end position="197"/>
    </location>
</feature>
<comment type="function">
    <text evidence="11">Required for CpsD phosphorylation. Involved in the regulation of capsular polysaccharide biosynthesis. May be part of a complex that directs the coordinated polymerization and export to the cell surface of the capsular polysaccharide.</text>
</comment>
<sequence length="253" mass="27110">MDQTGSNNVVTFSEILLTLRKHIKLILSTTIIITALAAVVTFFVMTPKYSAGTQILVNRKLSSDMAAAQLQTTQADIAMISTYKDIITSPVIQDTVKKETKNLPGSADSAVSVATETNSQVFTVNVTATNPNTAASVANKTANTFKKKIVKMMSINNVTIVSKATADSSPVSPKISINLLAGVVLGLILGVGLAFISEFNDKTVKDEAFLTDNLGLTSLGIVNEISQKDIDRQVREQAAGTSSERTNKMRRRV</sequence>
<evidence type="ECO:0000256" key="8">
    <source>
        <dbReference type="ARBA" id="ARBA00022989"/>
    </source>
</evidence>
<evidence type="ECO:0000256" key="4">
    <source>
        <dbReference type="ARBA" id="ARBA00020739"/>
    </source>
</evidence>
<evidence type="ECO:0000256" key="1">
    <source>
        <dbReference type="ARBA" id="ARBA00004651"/>
    </source>
</evidence>
<evidence type="ECO:0000256" key="6">
    <source>
        <dbReference type="ARBA" id="ARBA00022692"/>
    </source>
</evidence>
<keyword evidence="8 13" id="KW-1133">Transmembrane helix</keyword>
<feature type="transmembrane region" description="Helical" evidence="13">
    <location>
        <begin position="175"/>
        <end position="196"/>
    </location>
</feature>
<keyword evidence="18" id="KW-1185">Reference proteome</keyword>
<keyword evidence="7" id="KW-0972">Capsule biogenesis/degradation</keyword>
<gene>
    <name evidence="17" type="ORF">A7K95_05500</name>
    <name evidence="16" type="ORF">GA842_03775</name>
</gene>
<evidence type="ECO:0000256" key="11">
    <source>
        <dbReference type="ARBA" id="ARBA00045736"/>
    </source>
</evidence>
<reference evidence="16" key="2">
    <citation type="submission" date="2019-10" db="EMBL/GenBank/DDBJ databases">
        <title>Malate fermentation in French cider.</title>
        <authorList>
            <person name="Cousin F.J."/>
            <person name="Medina Fernandez S."/>
            <person name="Misery B."/>
            <person name="Laplace J.-M."/>
            <person name="Cretenet M."/>
        </authorList>
    </citation>
    <scope>NUCLEOTIDE SEQUENCE</scope>
    <source>
        <strain evidence="16">UCMA15901</strain>
    </source>
</reference>
<evidence type="ECO:0000256" key="2">
    <source>
        <dbReference type="ARBA" id="ARBA00005132"/>
    </source>
</evidence>
<keyword evidence="9 13" id="KW-0472">Membrane</keyword>
<dbReference type="GO" id="GO:0000271">
    <property type="term" value="P:polysaccharide biosynthetic process"/>
    <property type="evidence" value="ECO:0007669"/>
    <property type="project" value="UniProtKB-KW"/>
</dbReference>
<dbReference type="GO" id="GO:0005886">
    <property type="term" value="C:plasma membrane"/>
    <property type="evidence" value="ECO:0007669"/>
    <property type="project" value="UniProtKB-SubCell"/>
</dbReference>
<evidence type="ECO:0000313" key="18">
    <source>
        <dbReference type="Proteomes" id="UP000077280"/>
    </source>
</evidence>
<evidence type="ECO:0000313" key="19">
    <source>
        <dbReference type="Proteomes" id="UP001275867"/>
    </source>
</evidence>
<dbReference type="Pfam" id="PF02706">
    <property type="entry name" value="Wzz"/>
    <property type="match status" value="1"/>
</dbReference>
<dbReference type="Proteomes" id="UP000077280">
    <property type="component" value="Unassembled WGS sequence"/>
</dbReference>
<comment type="subcellular location">
    <subcellularLocation>
        <location evidence="1">Cell membrane</location>
        <topology evidence="1">Multi-pass membrane protein</topology>
    </subcellularLocation>
</comment>
<dbReference type="PANTHER" id="PTHR32309:SF13">
    <property type="entry name" value="FERRIC ENTEROBACTIN TRANSPORT PROTEIN FEPE"/>
    <property type="match status" value="1"/>
</dbReference>
<keyword evidence="5" id="KW-1003">Cell membrane</keyword>
<evidence type="ECO:0000256" key="13">
    <source>
        <dbReference type="SAM" id="Phobius"/>
    </source>
</evidence>
<dbReference type="GeneID" id="93383437"/>
<evidence type="ECO:0000256" key="9">
    <source>
        <dbReference type="ARBA" id="ARBA00023136"/>
    </source>
</evidence>